<proteinExistence type="predicted"/>
<keyword evidence="1" id="KW-0732">Signal</keyword>
<gene>
    <name evidence="2" type="ORF">ACFSSA_01505</name>
</gene>
<comment type="caution">
    <text evidence="2">The sequence shown here is derived from an EMBL/GenBank/DDBJ whole genome shotgun (WGS) entry which is preliminary data.</text>
</comment>
<evidence type="ECO:0000313" key="2">
    <source>
        <dbReference type="EMBL" id="MFD2255339.1"/>
    </source>
</evidence>
<keyword evidence="3" id="KW-1185">Reference proteome</keyword>
<dbReference type="Proteomes" id="UP001597375">
    <property type="component" value="Unassembled WGS sequence"/>
</dbReference>
<reference evidence="3" key="1">
    <citation type="journal article" date="2019" name="Int. J. Syst. Evol. Microbiol.">
        <title>The Global Catalogue of Microorganisms (GCM) 10K type strain sequencing project: providing services to taxonomists for standard genome sequencing and annotation.</title>
        <authorList>
            <consortium name="The Broad Institute Genomics Platform"/>
            <consortium name="The Broad Institute Genome Sequencing Center for Infectious Disease"/>
            <person name="Wu L."/>
            <person name="Ma J."/>
        </authorList>
    </citation>
    <scope>NUCLEOTIDE SEQUENCE [LARGE SCALE GENOMIC DNA]</scope>
    <source>
        <strain evidence="3">CGMCC 4.7106</strain>
    </source>
</reference>
<organism evidence="2 3">
    <name type="scientific">Luteolibacter algae</name>
    <dbReference type="NCBI Taxonomy" id="454151"/>
    <lineage>
        <taxon>Bacteria</taxon>
        <taxon>Pseudomonadati</taxon>
        <taxon>Verrucomicrobiota</taxon>
        <taxon>Verrucomicrobiia</taxon>
        <taxon>Verrucomicrobiales</taxon>
        <taxon>Verrucomicrobiaceae</taxon>
        <taxon>Luteolibacter</taxon>
    </lineage>
</organism>
<feature type="signal peptide" evidence="1">
    <location>
        <begin position="1"/>
        <end position="24"/>
    </location>
</feature>
<dbReference type="EMBL" id="JBHUIT010000002">
    <property type="protein sequence ID" value="MFD2255339.1"/>
    <property type="molecule type" value="Genomic_DNA"/>
</dbReference>
<accession>A0ABW5D4M4</accession>
<sequence length="245" mass="26040">MQNYCKTIGALAAASALVAGNASAEVEYELHTGYTSAYLFRGVDLGQDLIEAGVDVAGEWNGLGLSAGAWYGSFESPTGAGGSLNNANADELDLYAEVSKDLGYFTGSIGYIYYYNQQGSANRNLLPIDDAQEVYFSAAQSYFGVDFALTYFWDIETDNDGYAELSAGKGFEISPCLTLNTGATLAYLFEEGDFAHLTAKVALDWAFTETATLSPFVAHSWGLGTTASQGYSNELVAGSLLSVSF</sequence>
<evidence type="ECO:0000313" key="3">
    <source>
        <dbReference type="Proteomes" id="UP001597375"/>
    </source>
</evidence>
<dbReference type="RefSeq" id="WP_386817999.1">
    <property type="nucleotide sequence ID" value="NZ_JBHUIT010000002.1"/>
</dbReference>
<evidence type="ECO:0000256" key="1">
    <source>
        <dbReference type="SAM" id="SignalP"/>
    </source>
</evidence>
<evidence type="ECO:0008006" key="4">
    <source>
        <dbReference type="Google" id="ProtNLM"/>
    </source>
</evidence>
<feature type="chain" id="PRO_5045104478" description="Porin" evidence="1">
    <location>
        <begin position="25"/>
        <end position="245"/>
    </location>
</feature>
<protein>
    <recommendedName>
        <fullName evidence="4">Porin</fullName>
    </recommendedName>
</protein>
<name>A0ABW5D4M4_9BACT</name>